<gene>
    <name evidence="1" type="ordered locus">BT9727_4736</name>
</gene>
<dbReference type="Proteomes" id="UP000001301">
    <property type="component" value="Chromosome"/>
</dbReference>
<sequence>MYSTYYKTTKKKTVAKLKVTRKLEDILPAFYIVFISRHHNKKKLPSQQLLFHIPHPVPTGLYQRFFKYIDDFYTFIGDFFIISTVRHRISTYRQFSAIYLYSIPRHYNKKKLPSQQLLSHIPHPVPTGLYQRFFKYIGDFYTFIGDFFIISTIRHRISTYRHPSTLKTHNIPYPPSNLLPNSTIKKITNKIASIFNATYATLKTT</sequence>
<accession>Q6HBN1</accession>
<dbReference type="KEGG" id="btk:BT9727_4736"/>
<reference evidence="1 2" key="1">
    <citation type="journal article" date="2006" name="J. Bacteriol.">
        <title>Pathogenomic sequence analysis of Bacillus cereus and Bacillus thuringiensis isolates closely related to Bacillus anthracis.</title>
        <authorList>
            <person name="Han C.S."/>
            <person name="Xie G."/>
            <person name="Challacombe J.F."/>
            <person name="Altherr M.R."/>
            <person name="Bhotika S.S."/>
            <person name="Brown N."/>
            <person name="Bruce D."/>
            <person name="Campbell C.S."/>
            <person name="Campbell M.L."/>
            <person name="Chen J."/>
            <person name="Chertkov O."/>
            <person name="Cleland C."/>
            <person name="Dimitrijevic M."/>
            <person name="Doggett N.A."/>
            <person name="Fawcett J.J."/>
            <person name="Glavina T."/>
            <person name="Goodwin L.A."/>
            <person name="Green L.D."/>
            <person name="Hill K.K."/>
            <person name="Hitchcock P."/>
            <person name="Jackson P.J."/>
            <person name="Keim P."/>
            <person name="Kewalramani A.R."/>
            <person name="Longmire J."/>
            <person name="Lucas S."/>
            <person name="Malfatti S."/>
            <person name="McMurry K."/>
            <person name="Meincke L.J."/>
            <person name="Misra M."/>
            <person name="Moseman B.L."/>
            <person name="Mundt M."/>
            <person name="Munk A.C."/>
            <person name="Okinaka R.T."/>
            <person name="Parson-Quintana B."/>
            <person name="Reilly L.P."/>
            <person name="Richardson P."/>
            <person name="Robinson D.L."/>
            <person name="Rubin E."/>
            <person name="Saunders E."/>
            <person name="Tapia R."/>
            <person name="Tesmer J.G."/>
            <person name="Thayer N."/>
            <person name="Thompson L.S."/>
            <person name="Tice H."/>
            <person name="Ticknor L.O."/>
            <person name="Wills P.L."/>
            <person name="Brettin T.S."/>
            <person name="Gilna P."/>
        </authorList>
    </citation>
    <scope>NUCLEOTIDE SEQUENCE [LARGE SCALE GENOMIC DNA]</scope>
    <source>
        <strain evidence="1 2">97-27</strain>
    </source>
</reference>
<dbReference type="EMBL" id="AE017355">
    <property type="protein sequence ID" value="AAT61057.1"/>
    <property type="molecule type" value="Genomic_DNA"/>
</dbReference>
<proteinExistence type="predicted"/>
<evidence type="ECO:0000313" key="2">
    <source>
        <dbReference type="Proteomes" id="UP000001301"/>
    </source>
</evidence>
<organism evidence="1 2">
    <name type="scientific">Bacillus thuringiensis subsp. konkukian (strain 97-27)</name>
    <dbReference type="NCBI Taxonomy" id="281309"/>
    <lineage>
        <taxon>Bacteria</taxon>
        <taxon>Bacillati</taxon>
        <taxon>Bacillota</taxon>
        <taxon>Bacilli</taxon>
        <taxon>Bacillales</taxon>
        <taxon>Bacillaceae</taxon>
        <taxon>Bacillus</taxon>
        <taxon>Bacillus cereus group</taxon>
    </lineage>
</organism>
<dbReference type="PATRIC" id="fig|281309.8.peg.5041"/>
<dbReference type="AlphaFoldDB" id="Q6HBN1"/>
<protein>
    <submittedName>
        <fullName evidence="1">Uncharacterized protein</fullName>
    </submittedName>
</protein>
<evidence type="ECO:0000313" key="1">
    <source>
        <dbReference type="EMBL" id="AAT61057.1"/>
    </source>
</evidence>
<dbReference type="HOGENOM" id="CLU_1335300_0_0_9"/>
<name>Q6HBN1_BACHK</name>